<proteinExistence type="predicted"/>
<dbReference type="Proteomes" id="UP000317291">
    <property type="component" value="Unassembled WGS sequence"/>
</dbReference>
<evidence type="ECO:0000313" key="2">
    <source>
        <dbReference type="Proteomes" id="UP000317291"/>
    </source>
</evidence>
<dbReference type="AlphaFoldDB" id="A0A5C5RFB2"/>
<organism evidence="1 2">
    <name type="scientific">Tsukamurella asaccharolytica</name>
    <dbReference type="NCBI Taxonomy" id="2592067"/>
    <lineage>
        <taxon>Bacteria</taxon>
        <taxon>Bacillati</taxon>
        <taxon>Actinomycetota</taxon>
        <taxon>Actinomycetes</taxon>
        <taxon>Mycobacteriales</taxon>
        <taxon>Tsukamurellaceae</taxon>
        <taxon>Tsukamurella</taxon>
    </lineage>
</organism>
<name>A0A5C5RFB2_9ACTN</name>
<keyword evidence="2" id="KW-1185">Reference proteome</keyword>
<evidence type="ECO:0000313" key="1">
    <source>
        <dbReference type="EMBL" id="TWS20801.1"/>
    </source>
</evidence>
<protein>
    <submittedName>
        <fullName evidence="1">Uncharacterized protein</fullName>
    </submittedName>
</protein>
<gene>
    <name evidence="1" type="ORF">FK529_05620</name>
</gene>
<dbReference type="EMBL" id="VIGW01000002">
    <property type="protein sequence ID" value="TWS20801.1"/>
    <property type="molecule type" value="Genomic_DNA"/>
</dbReference>
<dbReference type="RefSeq" id="WP_146560020.1">
    <property type="nucleotide sequence ID" value="NZ_VIGW01000002.1"/>
</dbReference>
<accession>A0A5C5RFB2</accession>
<comment type="caution">
    <text evidence="1">The sequence shown here is derived from an EMBL/GenBank/DDBJ whole genome shotgun (WGS) entry which is preliminary data.</text>
</comment>
<sequence length="104" mass="11214">MNAAEHFAAAERLIVPAVYESPDDRSVPQLLAAVAHGLLAVAATRLPETPTADDYDLARRTWDTVHTLAGPTFDELSAAGQGNLARRQMRLRTGAYFQEDAGHG</sequence>
<reference evidence="1 2" key="1">
    <citation type="submission" date="2019-06" db="EMBL/GenBank/DDBJ databases">
        <title>Tsukamurella conjunctivitidis sp. nov., Tsukamurella assacharolytica sp. nov. and Tsukamurella sputae sp. nov. isolated from patients with conjunctivitis, bacteraemia (lymphoma) and respiratory infection (sputum) in Hong Kong.</title>
        <authorList>
            <person name="Teng J.L.L."/>
            <person name="Lee H.H."/>
            <person name="Fong J.Y.H."/>
            <person name="Fok K.M.N."/>
            <person name="Lau S.K.P."/>
            <person name="Woo P.C.Y."/>
        </authorList>
    </citation>
    <scope>NUCLEOTIDE SEQUENCE [LARGE SCALE GENOMIC DNA]</scope>
    <source>
        <strain evidence="1 2">HKU71</strain>
    </source>
</reference>